<dbReference type="AlphaFoldDB" id="A0AA47M274"/>
<dbReference type="GO" id="GO:0015074">
    <property type="term" value="P:DNA integration"/>
    <property type="evidence" value="ECO:0007669"/>
    <property type="project" value="InterPro"/>
</dbReference>
<evidence type="ECO:0000313" key="2">
    <source>
        <dbReference type="EMBL" id="KAK0132197.1"/>
    </source>
</evidence>
<dbReference type="Proteomes" id="UP001174136">
    <property type="component" value="Unassembled WGS sequence"/>
</dbReference>
<sequence>MDKEMFMDNNNSWVAPLPFRTQRPRLPNNREQALARFTSLCRTLEREPEMKSHFLAFMQKIFDQDHAELAPPLHDGEECWYLPSFGVYHPRKPGQIRVVFDSSASYLGLSLNDVLLTGPDLNNSLLGVLMRFRCEQVAITSDIEQMFHSFVVREDHRNFLRFLWFRNNDTTQEAVEYRMKVHVFGNRPSPAVAIYGLRRAALHGEDEFGGDAKQFIERDFYVDDGLKSLPSATAAINLLKSAQDMLAISNLRLHKIASNHPVVMQAFPSTDHAKDLKDLDLDVDSLPVQCSLGLSWDLANDYFTFRVANSEKPFTRRGVLATVNSLFDPLGFVAPITIQGKLILRQLTSGNCDWDAPLPAEKEAEWIVWRDSLQNLEQFQNPRAYTTASLSTAQRLEIHIFSDASIKAIAAVAYLKVMDAEGKCHVGVVMGKAKLAPLSVHTVPRLELGAAVLAVEICELIVSELDIKSDNLKFYTDSKVVLGYIYNETRRFYVYVGKRVERIRKSTHPAQWHYVHTSQNPADVATRSVPAARLSDTNWLTGPDFLAHSVESDIAEEASYDLIDPESDVEVRCHTTTATYNHTGIGSHCFERFSTWQSLLRAVASLIHIVQSFKSEKDSDMKDCTGWPHCLKHHTSDTLSQAKAIVIRCVQREVYQNEICCLEKGKAISKSSPLRKLNPVLDGNELLRIGGRLQHASLEMEEKHPLIIPGRSQIATLLVNHNHERVKHQGRVFTEGAIRTDGYWIVGAKKCVSTNLRRCVTCNRLRGRAAEQKMSDLPADRLSTEPPFTNVGLDVFGPWIISTRRTRGGAANSKRWAVLFTCLSVRAVHIELLESMDTSSFINALRRFFAVRGPAKVIRSDCGTNFKGACKELQLLQDETSISKYLSKEGCTWLFNPPHSSHMGGVWERMIGVSRRILDSMLTQISSSHLTHEVLLTLMAEVTAIINARPLTPIASDADSPFLLTPAMILTQKICIPLPPSGSFENANLHRQQWRQVQHLANAFWERWR</sequence>
<dbReference type="EMBL" id="JAOPHQ010006281">
    <property type="protein sequence ID" value="KAK0132197.1"/>
    <property type="molecule type" value="Genomic_DNA"/>
</dbReference>
<dbReference type="PROSITE" id="PS50994">
    <property type="entry name" value="INTEGRASE"/>
    <property type="match status" value="1"/>
</dbReference>
<dbReference type="InterPro" id="IPR012337">
    <property type="entry name" value="RNaseH-like_sf"/>
</dbReference>
<gene>
    <name evidence="2" type="ORF">N1851_032987</name>
</gene>
<dbReference type="InterPro" id="IPR036397">
    <property type="entry name" value="RNaseH_sf"/>
</dbReference>
<reference evidence="2" key="1">
    <citation type="journal article" date="2023" name="Front. Mar. Sci.">
        <title>A new Merluccius polli reference genome to investigate the effects of global change in West African waters.</title>
        <authorList>
            <person name="Mateo J.L."/>
            <person name="Blanco-Fernandez C."/>
            <person name="Garcia-Vazquez E."/>
            <person name="Machado-Schiaffino G."/>
        </authorList>
    </citation>
    <scope>NUCLEOTIDE SEQUENCE</scope>
    <source>
        <strain evidence="2">C29</strain>
        <tissue evidence="2">Fin</tissue>
    </source>
</reference>
<keyword evidence="3" id="KW-1185">Reference proteome</keyword>
<dbReference type="PANTHER" id="PTHR47331">
    <property type="entry name" value="PHD-TYPE DOMAIN-CONTAINING PROTEIN"/>
    <property type="match status" value="1"/>
</dbReference>
<dbReference type="SUPFAM" id="SSF53098">
    <property type="entry name" value="Ribonuclease H-like"/>
    <property type="match status" value="1"/>
</dbReference>
<dbReference type="InterPro" id="IPR043502">
    <property type="entry name" value="DNA/RNA_pol_sf"/>
</dbReference>
<dbReference type="InterPro" id="IPR008042">
    <property type="entry name" value="Retrotrans_Pao"/>
</dbReference>
<dbReference type="GO" id="GO:0003676">
    <property type="term" value="F:nucleic acid binding"/>
    <property type="evidence" value="ECO:0007669"/>
    <property type="project" value="InterPro"/>
</dbReference>
<dbReference type="Gene3D" id="3.30.420.10">
    <property type="entry name" value="Ribonuclease H-like superfamily/Ribonuclease H"/>
    <property type="match status" value="1"/>
</dbReference>
<dbReference type="CDD" id="cd01644">
    <property type="entry name" value="RT_pepA17"/>
    <property type="match status" value="1"/>
</dbReference>
<dbReference type="SUPFAM" id="SSF56672">
    <property type="entry name" value="DNA/RNA polymerases"/>
    <property type="match status" value="1"/>
</dbReference>
<dbReference type="InterPro" id="IPR001584">
    <property type="entry name" value="Integrase_cat-core"/>
</dbReference>
<evidence type="ECO:0000313" key="3">
    <source>
        <dbReference type="Proteomes" id="UP001174136"/>
    </source>
</evidence>
<proteinExistence type="predicted"/>
<comment type="caution">
    <text evidence="2">The sequence shown here is derived from an EMBL/GenBank/DDBJ whole genome shotgun (WGS) entry which is preliminary data.</text>
</comment>
<protein>
    <recommendedName>
        <fullName evidence="1">Integrase catalytic domain-containing protein</fullName>
    </recommendedName>
</protein>
<dbReference type="Pfam" id="PF05380">
    <property type="entry name" value="Peptidase_A17"/>
    <property type="match status" value="1"/>
</dbReference>
<name>A0AA47M274_MERPO</name>
<accession>A0AA47M274</accession>
<feature type="domain" description="Integrase catalytic" evidence="1">
    <location>
        <begin position="782"/>
        <end position="974"/>
    </location>
</feature>
<dbReference type="PANTHER" id="PTHR47331:SF6">
    <property type="entry name" value="DOUBLECORTIN DOMAIN-CONTAINING PROTEIN"/>
    <property type="match status" value="1"/>
</dbReference>
<evidence type="ECO:0000259" key="1">
    <source>
        <dbReference type="PROSITE" id="PS50994"/>
    </source>
</evidence>
<organism evidence="2 3">
    <name type="scientific">Merluccius polli</name>
    <name type="common">Benguela hake</name>
    <name type="synonym">Merluccius cadenati</name>
    <dbReference type="NCBI Taxonomy" id="89951"/>
    <lineage>
        <taxon>Eukaryota</taxon>
        <taxon>Metazoa</taxon>
        <taxon>Chordata</taxon>
        <taxon>Craniata</taxon>
        <taxon>Vertebrata</taxon>
        <taxon>Euteleostomi</taxon>
        <taxon>Actinopterygii</taxon>
        <taxon>Neopterygii</taxon>
        <taxon>Teleostei</taxon>
        <taxon>Neoteleostei</taxon>
        <taxon>Acanthomorphata</taxon>
        <taxon>Zeiogadaria</taxon>
        <taxon>Gadariae</taxon>
        <taxon>Gadiformes</taxon>
        <taxon>Gadoidei</taxon>
        <taxon>Merlucciidae</taxon>
        <taxon>Merluccius</taxon>
    </lineage>
</organism>